<dbReference type="InterPro" id="IPR032675">
    <property type="entry name" value="LRR_dom_sf"/>
</dbReference>
<gene>
    <name evidence="1" type="ORF">R3P38DRAFT_3356945</name>
</gene>
<name>A0AAW0BAE2_9AGAR</name>
<organism evidence="1 2">
    <name type="scientific">Favolaschia claudopus</name>
    <dbReference type="NCBI Taxonomy" id="2862362"/>
    <lineage>
        <taxon>Eukaryota</taxon>
        <taxon>Fungi</taxon>
        <taxon>Dikarya</taxon>
        <taxon>Basidiomycota</taxon>
        <taxon>Agaricomycotina</taxon>
        <taxon>Agaricomycetes</taxon>
        <taxon>Agaricomycetidae</taxon>
        <taxon>Agaricales</taxon>
        <taxon>Marasmiineae</taxon>
        <taxon>Mycenaceae</taxon>
        <taxon>Favolaschia</taxon>
    </lineage>
</organism>
<dbReference type="Proteomes" id="UP001362999">
    <property type="component" value="Unassembled WGS sequence"/>
</dbReference>
<accession>A0AAW0BAE2</accession>
<keyword evidence="2" id="KW-1185">Reference proteome</keyword>
<reference evidence="1 2" key="1">
    <citation type="journal article" date="2024" name="J Genomics">
        <title>Draft genome sequencing and assembly of Favolaschia claudopus CIRM-BRFM 2984 isolated from oak limbs.</title>
        <authorList>
            <person name="Navarro D."/>
            <person name="Drula E."/>
            <person name="Chaduli D."/>
            <person name="Cazenave R."/>
            <person name="Ahrendt S."/>
            <person name="Wang J."/>
            <person name="Lipzen A."/>
            <person name="Daum C."/>
            <person name="Barry K."/>
            <person name="Grigoriev I.V."/>
            <person name="Favel A."/>
            <person name="Rosso M.N."/>
            <person name="Martin F."/>
        </authorList>
    </citation>
    <scope>NUCLEOTIDE SEQUENCE [LARGE SCALE GENOMIC DNA]</scope>
    <source>
        <strain evidence="1 2">CIRM-BRFM 2984</strain>
    </source>
</reference>
<dbReference type="Gene3D" id="3.80.10.10">
    <property type="entry name" value="Ribonuclease Inhibitor"/>
    <property type="match status" value="1"/>
</dbReference>
<dbReference type="AlphaFoldDB" id="A0AAW0BAE2"/>
<sequence length="459" mass="51022">MAVLLDLSPELVTAILDHLVPFLQTLDNLYLAGNHNLFTLARPYTWREVDITLSDNRQTSAALAERLLAFCADSAKVSAVRSLNITFTGFFDYHTPAIKTLGENLWRFTNLTHVTINCVNNTANFWTQPRYIQSIIEDLPALLSLTIDGCIDTYCKADESLASLAALRIPPLKHLAARFCEVDDGVSQIWCYCSNLEVVELAGGLAERFFKENSSLPLNGIRAKMDGTSEYSAGMYHILNPPRNAPGRPAIFHHAKTIKVISDDANASTVDSDCWGLTNFFEDHPDEPSETLTEIFLELSIDVYSFSVFLTGIRSAILERVGVVALGGVWIPSKFDEFLVELTHTGGLFFDGFESLEELVLPCDGISPETLRLLPRLLAHAPTLQHLYFAVADCEDGDLAVAAQTYAEAISTLASVSWRNRCCFNVSLPAGISPVRLRERPYQAPRWQGWNGIGEWWEI</sequence>
<comment type="caution">
    <text evidence="1">The sequence shown here is derived from an EMBL/GenBank/DDBJ whole genome shotgun (WGS) entry which is preliminary data.</text>
</comment>
<evidence type="ECO:0008006" key="3">
    <source>
        <dbReference type="Google" id="ProtNLM"/>
    </source>
</evidence>
<dbReference type="EMBL" id="JAWWNJ010000036">
    <property type="protein sequence ID" value="KAK7023140.1"/>
    <property type="molecule type" value="Genomic_DNA"/>
</dbReference>
<protein>
    <recommendedName>
        <fullName evidence="3">F-box domain-containing protein</fullName>
    </recommendedName>
</protein>
<evidence type="ECO:0000313" key="1">
    <source>
        <dbReference type="EMBL" id="KAK7023140.1"/>
    </source>
</evidence>
<proteinExistence type="predicted"/>
<evidence type="ECO:0000313" key="2">
    <source>
        <dbReference type="Proteomes" id="UP001362999"/>
    </source>
</evidence>
<dbReference type="SUPFAM" id="SSF52047">
    <property type="entry name" value="RNI-like"/>
    <property type="match status" value="1"/>
</dbReference>